<gene>
    <name evidence="2" type="ORF">SDC9_169658</name>
</gene>
<keyword evidence="1" id="KW-1133">Transmembrane helix</keyword>
<dbReference type="AlphaFoldDB" id="A0A645G6K8"/>
<evidence type="ECO:0000256" key="1">
    <source>
        <dbReference type="SAM" id="Phobius"/>
    </source>
</evidence>
<sequence length="117" mass="13101">MAAYLRIVPFGFAAVEIHRFSGFFFTGCGRPMAAALLNALRVVGLLIPFSLLALWAGSLTLVFWARLIADLLAGVIACWAATRMTRRLYAEPFRRLRESPDKLRLEAVNEMLGERDN</sequence>
<organism evidence="2">
    <name type="scientific">bioreactor metagenome</name>
    <dbReference type="NCBI Taxonomy" id="1076179"/>
    <lineage>
        <taxon>unclassified sequences</taxon>
        <taxon>metagenomes</taxon>
        <taxon>ecological metagenomes</taxon>
    </lineage>
</organism>
<accession>A0A645G6K8</accession>
<evidence type="ECO:0000313" key="2">
    <source>
        <dbReference type="EMBL" id="MPN22275.1"/>
    </source>
</evidence>
<name>A0A645G6K8_9ZZZZ</name>
<reference evidence="2" key="1">
    <citation type="submission" date="2019-08" db="EMBL/GenBank/DDBJ databases">
        <authorList>
            <person name="Kucharzyk K."/>
            <person name="Murdoch R.W."/>
            <person name="Higgins S."/>
            <person name="Loffler F."/>
        </authorList>
    </citation>
    <scope>NUCLEOTIDE SEQUENCE</scope>
</reference>
<keyword evidence="1" id="KW-0472">Membrane</keyword>
<protein>
    <submittedName>
        <fullName evidence="2">Uncharacterized protein</fullName>
    </submittedName>
</protein>
<feature type="transmembrane region" description="Helical" evidence="1">
    <location>
        <begin position="39"/>
        <end position="57"/>
    </location>
</feature>
<dbReference type="EMBL" id="VSSQ01070483">
    <property type="protein sequence ID" value="MPN22275.1"/>
    <property type="molecule type" value="Genomic_DNA"/>
</dbReference>
<feature type="transmembrane region" description="Helical" evidence="1">
    <location>
        <begin position="63"/>
        <end position="82"/>
    </location>
</feature>
<keyword evidence="1" id="KW-0812">Transmembrane</keyword>
<proteinExistence type="predicted"/>
<comment type="caution">
    <text evidence="2">The sequence shown here is derived from an EMBL/GenBank/DDBJ whole genome shotgun (WGS) entry which is preliminary data.</text>
</comment>